<organism evidence="6">
    <name type="scientific">Tanacetum cinerariifolium</name>
    <name type="common">Dalmatian daisy</name>
    <name type="synonym">Chrysanthemum cinerariifolium</name>
    <dbReference type="NCBI Taxonomy" id="118510"/>
    <lineage>
        <taxon>Eukaryota</taxon>
        <taxon>Viridiplantae</taxon>
        <taxon>Streptophyta</taxon>
        <taxon>Embryophyta</taxon>
        <taxon>Tracheophyta</taxon>
        <taxon>Spermatophyta</taxon>
        <taxon>Magnoliopsida</taxon>
        <taxon>eudicotyledons</taxon>
        <taxon>Gunneridae</taxon>
        <taxon>Pentapetalae</taxon>
        <taxon>asterids</taxon>
        <taxon>campanulids</taxon>
        <taxon>Asterales</taxon>
        <taxon>Asteraceae</taxon>
        <taxon>Asteroideae</taxon>
        <taxon>Anthemideae</taxon>
        <taxon>Anthemidinae</taxon>
        <taxon>Tanacetum</taxon>
    </lineage>
</organism>
<feature type="compositionally biased region" description="Basic residues" evidence="3">
    <location>
        <begin position="423"/>
        <end position="437"/>
    </location>
</feature>
<feature type="compositionally biased region" description="Low complexity" evidence="3">
    <location>
        <begin position="994"/>
        <end position="1016"/>
    </location>
</feature>
<feature type="region of interest" description="Disordered" evidence="3">
    <location>
        <begin position="30"/>
        <end position="56"/>
    </location>
</feature>
<comment type="caution">
    <text evidence="6">The sequence shown here is derived from an EMBL/GenBank/DDBJ whole genome shotgun (WGS) entry which is preliminary data.</text>
</comment>
<keyword evidence="4" id="KW-0812">Transmembrane</keyword>
<dbReference type="InterPro" id="IPR008816">
    <property type="entry name" value="Gly_zipper_2TM_dom"/>
</dbReference>
<evidence type="ECO:0000256" key="3">
    <source>
        <dbReference type="SAM" id="MobiDB-lite"/>
    </source>
</evidence>
<dbReference type="PANTHER" id="PTHR35603">
    <property type="match status" value="1"/>
</dbReference>
<dbReference type="EMBL" id="BKCJ010000006">
    <property type="protein sequence ID" value="GEU28434.1"/>
    <property type="molecule type" value="Genomic_DNA"/>
</dbReference>
<evidence type="ECO:0000259" key="5">
    <source>
        <dbReference type="Pfam" id="PF05433"/>
    </source>
</evidence>
<feature type="compositionally biased region" description="Basic and acidic residues" evidence="3">
    <location>
        <begin position="1316"/>
        <end position="1325"/>
    </location>
</feature>
<feature type="region of interest" description="Disordered" evidence="3">
    <location>
        <begin position="2031"/>
        <end position="2055"/>
    </location>
</feature>
<proteinExistence type="predicted"/>
<evidence type="ECO:0000256" key="4">
    <source>
        <dbReference type="SAM" id="Phobius"/>
    </source>
</evidence>
<feature type="region of interest" description="Disordered" evidence="3">
    <location>
        <begin position="994"/>
        <end position="1033"/>
    </location>
</feature>
<evidence type="ECO:0000256" key="1">
    <source>
        <dbReference type="ARBA" id="ARBA00004370"/>
    </source>
</evidence>
<feature type="compositionally biased region" description="Basic residues" evidence="3">
    <location>
        <begin position="164"/>
        <end position="174"/>
    </location>
</feature>
<dbReference type="PANTHER" id="PTHR35603:SF2">
    <property type="entry name" value="OUTER MEMBRANE LIPOPROTEIN"/>
    <property type="match status" value="1"/>
</dbReference>
<gene>
    <name evidence="6" type="ORF">Tci_000412</name>
</gene>
<feature type="region of interest" description="Disordered" evidence="3">
    <location>
        <begin position="749"/>
        <end position="768"/>
    </location>
</feature>
<evidence type="ECO:0000256" key="2">
    <source>
        <dbReference type="ARBA" id="ARBA00023136"/>
    </source>
</evidence>
<feature type="region of interest" description="Disordered" evidence="3">
    <location>
        <begin position="1292"/>
        <end position="1441"/>
    </location>
</feature>
<feature type="compositionally biased region" description="Basic residues" evidence="3">
    <location>
        <begin position="268"/>
        <end position="278"/>
    </location>
</feature>
<feature type="compositionally biased region" description="Basic residues" evidence="3">
    <location>
        <begin position="188"/>
        <end position="204"/>
    </location>
</feature>
<feature type="compositionally biased region" description="Basic residues" evidence="3">
    <location>
        <begin position="137"/>
        <end position="150"/>
    </location>
</feature>
<name>A0A699GEX7_TANCI</name>
<feature type="compositionally biased region" description="Low complexity" evidence="3">
    <location>
        <begin position="749"/>
        <end position="758"/>
    </location>
</feature>
<evidence type="ECO:0000313" key="6">
    <source>
        <dbReference type="EMBL" id="GEU28434.1"/>
    </source>
</evidence>
<reference evidence="6" key="1">
    <citation type="journal article" date="2019" name="Sci. Rep.">
        <title>Draft genome of Tanacetum cinerariifolium, the natural source of mosquito coil.</title>
        <authorList>
            <person name="Yamashiro T."/>
            <person name="Shiraishi A."/>
            <person name="Satake H."/>
            <person name="Nakayama K."/>
        </authorList>
    </citation>
    <scope>NUCLEOTIDE SEQUENCE</scope>
</reference>
<feature type="transmembrane region" description="Helical" evidence="4">
    <location>
        <begin position="953"/>
        <end position="976"/>
    </location>
</feature>
<keyword evidence="4" id="KW-1133">Transmembrane helix</keyword>
<sequence length="2055" mass="218309">MPPPLLQRRSVRIALIVAGLGRRPHLARLPAAAPPGRARCAHRPAQGHGRGRRRPVRQRGPVCICRGVAAAAAPPHRGAGAALRTARTVAAARCRRTQQLDLSPRRSCARLAAGGAARGAHARHRALPRRIDRRRCSRHRREHRAGGRLRRGVDPARRLERSAHQRAGKIRHRAGPAGTCGALPARGQPRRGRHADRGRRHAHPPCRPYRARPAPEDGGAEHGPPVRHHRRAAAGDAGLCHRGPPDRHHQPRRQPLGLPGLHGPRGQQRYRRQARLPHRAAAPRAVGRSALEAAAVRGPGAAGGRRLQRQQARARGRYGTTGQPGAAGGGVPHRTLDRARRRRQAAGAAHHARQRPAGAKRGNAGAHEGWRTVAQAAQVRYCRRQFHVRHRARRQRQGRSACHPRQTHCRRAAFAAQAAVPQYRRHARHRGRGRRRRCADGKGQFGGRPARFIEWRLQRRGQRRQRQQADAGRNGTQPGQRGGHAPVRRRAGQAQLPGRGLQRARRPDALAPVRAGRQEHAHPVAALAHLCARHVQGYRRQHRQAQHGAARRRRGGAGPGGARRSHRAAGNAAGARRQRGSVGPRRMARHAPSRPPHATRATEAAQSTAASPSGKLLKGNKVFQGAVFNGSVAVVVAATLGLSACAGMSNQDKNTAVGAGVGAVAGSVLTGGSAVGAVGGAAVGGVIGNQRIGSDEYVGNSDHALVLDQLVAAAGDGFQPGRIEDLDIAAAVGDELLILQRTGCLASAPGGPPAHGSGCTRQSGSPAPAGCRYSDVANAAAAPCAHRHRGIRWRRYARRGRRAARQRAPGPARDRARPKHRSCLRAPQSRPRASYGLRPRPAARSVYRSENKYSGPSGRVHTALRRPRRALSRPTAPGGLAHLPANWTRKGNDLTCMYADARRQSMAHMTMCGATHYLDTVTTISQGTVMNTPLTPNTSSTSPSSARAGMHPLLLIAAVAVILFCAVGTAAIMGWLPKSNANGDLPAPGAAPLAAAPVAQQEQALPSPAPQQLAAADTAPREPVRATEPAPAALSAPAAPAVCKSCGVVESVRTLEHRAQGSGVGAAGGAILGGLLGNQVGSGHGRQLATVAGAVGGAVAGNQIEGHVKSTQSWQITVRMDNGTKRTFNFTSQPSWHEGDEVKVVNGKLRSATVQKKKLDRNIIDSKIRTNSSTSCSMPDCGRRKTTLGENHALYHRCSFAYPVAAGPGHLVHHRRFHSRSAGRCHHHDPAAPDQWTRRVVHHATPGKTALHPCGGAPFFYWETHHRQGDHHATHCRHIGHMDHIGRHHRCGRTGGAGAKHQAGRVGNQQQGFQRRHPDQPDAGHGHATAGQPAGRAARANGSVPGQERRLGAQGGQRRRHYPARLRDARDGREKRAAAAPERTMHVEQHACRRRSRRDVQLPAARVQRSRPGALQRRQPLHHGDGRHHQRHRHAAGREGQLHRALGGRHLPGQAVTLTGLTGIEYLGGRFQLQRRHRAFFDGDALLRQQGDHARARNPRQEGAVGNGCHHAAVGRHEKQVGGRELGNVAVAVAYHRVIVAALLGGADRLAGIDIQGGRLGVGGRHGRVRAALLGQAGGKPGERRHGGVEQRQCELGLVGHRHQEAGGAEHHGADVQLGVGREAGHAFAHQRFHFFNVQGAGQADALGGGDHAQQVRQQIRQAAANGPRAVEHGRTEPHAVVHRAIQGGVAFGPIAVEPHVDGMVAAAARGGVAHCVAGAVAVPDLGQRGIKIGALGHGVAGAHGHLLGVAVGQALVVLVDVRRQERRGAHRHGHAEQGVAAAVGGHGLRHRAVRIGHVPVIAALAPAAAVGGVADEAAEIDVCRHQRIAGRLVDRRRGAGRVEQIVLALVRDAEVDGALGVADRGAVRAVDLGAERRFAHAVNHRADQATAAARRFVLDRIIVTLGGVTDQVAGAAGHAAMKRVGDVGQGFVHQVVLAAHGDPAQRTVEPHERLAAEQFAVVLVGAGIVAHASLEGVHGRSAMAQVFAATDAQARAGSDAAVHLGAGAVALATAFHDHTGIEQTIHLDRGRRLRRHGQGRNQGQRKESRFHDEQ</sequence>
<feature type="compositionally biased region" description="Basic and acidic residues" evidence="3">
    <location>
        <begin position="151"/>
        <end position="163"/>
    </location>
</feature>
<feature type="compositionally biased region" description="Basic residues" evidence="3">
    <location>
        <begin position="1419"/>
        <end position="1435"/>
    </location>
</feature>
<feature type="compositionally biased region" description="Basic residues" evidence="3">
    <location>
        <begin position="537"/>
        <end position="555"/>
    </location>
</feature>
<feature type="region of interest" description="Disordered" evidence="3">
    <location>
        <begin position="537"/>
        <end position="616"/>
    </location>
</feature>
<dbReference type="Pfam" id="PF05433">
    <property type="entry name" value="Rick_17kDa_Anti"/>
    <property type="match status" value="1"/>
</dbReference>
<protein>
    <recommendedName>
        <fullName evidence="5">Glycine zipper 2TM domain-containing protein</fullName>
    </recommendedName>
</protein>
<feature type="compositionally biased region" description="Low complexity" evidence="3">
    <location>
        <begin position="30"/>
        <end position="47"/>
    </location>
</feature>
<dbReference type="InterPro" id="IPR051407">
    <property type="entry name" value="Bact_OM_lipoprot/Surf_antigen"/>
</dbReference>
<feature type="compositionally biased region" description="Basic residues" evidence="3">
    <location>
        <begin position="339"/>
        <end position="354"/>
    </location>
</feature>
<feature type="region of interest" description="Disordered" evidence="3">
    <location>
        <begin position="795"/>
        <end position="865"/>
    </location>
</feature>
<feature type="compositionally biased region" description="Low complexity" evidence="3">
    <location>
        <begin position="253"/>
        <end position="267"/>
    </location>
</feature>
<feature type="compositionally biased region" description="Basic and acidic residues" evidence="3">
    <location>
        <begin position="1365"/>
        <end position="1391"/>
    </location>
</feature>
<accession>A0A699GEX7</accession>
<comment type="subcellular location">
    <subcellularLocation>
        <location evidence="1">Membrane</location>
    </subcellularLocation>
</comment>
<feature type="compositionally biased region" description="Basic residues" evidence="3">
    <location>
        <begin position="795"/>
        <end position="805"/>
    </location>
</feature>
<feature type="compositionally biased region" description="Basic residues" evidence="3">
    <location>
        <begin position="306"/>
        <end position="316"/>
    </location>
</feature>
<feature type="region of interest" description="Disordered" evidence="3">
    <location>
        <begin position="415"/>
        <end position="506"/>
    </location>
</feature>
<keyword evidence="2 4" id="KW-0472">Membrane</keyword>
<feature type="domain" description="Glycine zipper 2TM" evidence="5">
    <location>
        <begin position="1065"/>
        <end position="1105"/>
    </location>
</feature>
<feature type="compositionally biased region" description="Basic and acidic residues" evidence="3">
    <location>
        <begin position="2045"/>
        <end position="2055"/>
    </location>
</feature>
<feature type="transmembrane region" description="Helical" evidence="4">
    <location>
        <begin position="626"/>
        <end position="646"/>
    </location>
</feature>
<dbReference type="GO" id="GO:0019867">
    <property type="term" value="C:outer membrane"/>
    <property type="evidence" value="ECO:0007669"/>
    <property type="project" value="InterPro"/>
</dbReference>
<feature type="region of interest" description="Disordered" evidence="3">
    <location>
        <begin position="137"/>
        <end position="367"/>
    </location>
</feature>